<dbReference type="RefSeq" id="WP_145390799.1">
    <property type="nucleotide sequence ID" value="NZ_CP037423.1"/>
</dbReference>
<evidence type="ECO:0000313" key="2">
    <source>
        <dbReference type="EMBL" id="QDV46588.1"/>
    </source>
</evidence>
<dbReference type="KEGG" id="snep:Enr13x_64970"/>
<proteinExistence type="predicted"/>
<dbReference type="InterPro" id="IPR029063">
    <property type="entry name" value="SAM-dependent_MTases_sf"/>
</dbReference>
<keyword evidence="3" id="KW-1185">Reference proteome</keyword>
<feature type="compositionally biased region" description="Polar residues" evidence="1">
    <location>
        <begin position="11"/>
        <end position="28"/>
    </location>
</feature>
<gene>
    <name evidence="2" type="ORF">Enr13x_64970</name>
</gene>
<feature type="compositionally biased region" description="Low complexity" evidence="1">
    <location>
        <begin position="39"/>
        <end position="58"/>
    </location>
</feature>
<feature type="region of interest" description="Disordered" evidence="1">
    <location>
        <begin position="1"/>
        <end position="71"/>
    </location>
</feature>
<evidence type="ECO:0000313" key="3">
    <source>
        <dbReference type="Proteomes" id="UP000319004"/>
    </source>
</evidence>
<organism evidence="2 3">
    <name type="scientific">Stieleria neptunia</name>
    <dbReference type="NCBI Taxonomy" id="2527979"/>
    <lineage>
        <taxon>Bacteria</taxon>
        <taxon>Pseudomonadati</taxon>
        <taxon>Planctomycetota</taxon>
        <taxon>Planctomycetia</taxon>
        <taxon>Pirellulales</taxon>
        <taxon>Pirellulaceae</taxon>
        <taxon>Stieleria</taxon>
    </lineage>
</organism>
<name>A0A518I0G6_9BACT</name>
<protein>
    <submittedName>
        <fullName evidence="2">Uncharacterized protein</fullName>
    </submittedName>
</protein>
<accession>A0A518I0G6</accession>
<dbReference type="Gene3D" id="3.40.50.150">
    <property type="entry name" value="Vaccinia Virus protein VP39"/>
    <property type="match status" value="1"/>
</dbReference>
<reference evidence="2 3" key="1">
    <citation type="submission" date="2019-03" db="EMBL/GenBank/DDBJ databases">
        <title>Deep-cultivation of Planctomycetes and their phenomic and genomic characterization uncovers novel biology.</title>
        <authorList>
            <person name="Wiegand S."/>
            <person name="Jogler M."/>
            <person name="Boedeker C."/>
            <person name="Pinto D."/>
            <person name="Vollmers J."/>
            <person name="Rivas-Marin E."/>
            <person name="Kohn T."/>
            <person name="Peeters S.H."/>
            <person name="Heuer A."/>
            <person name="Rast P."/>
            <person name="Oberbeckmann S."/>
            <person name="Bunk B."/>
            <person name="Jeske O."/>
            <person name="Meyerdierks A."/>
            <person name="Storesund J.E."/>
            <person name="Kallscheuer N."/>
            <person name="Luecker S."/>
            <person name="Lage O.M."/>
            <person name="Pohl T."/>
            <person name="Merkel B.J."/>
            <person name="Hornburger P."/>
            <person name="Mueller R.-W."/>
            <person name="Bruemmer F."/>
            <person name="Labrenz M."/>
            <person name="Spormann A.M."/>
            <person name="Op den Camp H."/>
            <person name="Overmann J."/>
            <person name="Amann R."/>
            <person name="Jetten M.S.M."/>
            <person name="Mascher T."/>
            <person name="Medema M.H."/>
            <person name="Devos D.P."/>
            <person name="Kaster A.-K."/>
            <person name="Ovreas L."/>
            <person name="Rohde M."/>
            <person name="Galperin M.Y."/>
            <person name="Jogler C."/>
        </authorList>
    </citation>
    <scope>NUCLEOTIDE SEQUENCE [LARGE SCALE GENOMIC DNA]</scope>
    <source>
        <strain evidence="2 3">Enr13</strain>
    </source>
</reference>
<dbReference type="Proteomes" id="UP000319004">
    <property type="component" value="Chromosome"/>
</dbReference>
<dbReference type="AlphaFoldDB" id="A0A518I0G6"/>
<evidence type="ECO:0000256" key="1">
    <source>
        <dbReference type="SAM" id="MobiDB-lite"/>
    </source>
</evidence>
<dbReference type="EMBL" id="CP037423">
    <property type="protein sequence ID" value="QDV46588.1"/>
    <property type="molecule type" value="Genomic_DNA"/>
</dbReference>
<dbReference type="OrthoDB" id="282063at2"/>
<sequence>MPLRKLWNSIRGKSSTSPDNVDKTSAGSETEGPTPRFNPASAIPAAKSASPPKQRPAALTSRPASPKSISAAATRDDKKLFRRMESLSVQSVLEVGVGDGLRSLAMLHALTHKGHSTPIHYIAIDEFELGSNALSLRDFHKQLREYPAKAHLVPMAIDAGLDRVVRTYGQVDLILWSADQPPTPAQHNALARLSKSRTIVFAQENGRWTETQPGLAAGKRAA</sequence>